<evidence type="ECO:0000313" key="4">
    <source>
        <dbReference type="Proteomes" id="UP000427906"/>
    </source>
</evidence>
<keyword evidence="2" id="KW-0732">Signal</keyword>
<proteinExistence type="predicted"/>
<feature type="chain" id="PRO_5024464575" evidence="2">
    <location>
        <begin position="21"/>
        <end position="314"/>
    </location>
</feature>
<feature type="region of interest" description="Disordered" evidence="1">
    <location>
        <begin position="216"/>
        <end position="314"/>
    </location>
</feature>
<evidence type="ECO:0000313" key="3">
    <source>
        <dbReference type="EMBL" id="BBO68307.1"/>
    </source>
</evidence>
<protein>
    <submittedName>
        <fullName evidence="3">Uncharacterized protein</fullName>
    </submittedName>
</protein>
<dbReference type="AlphaFoldDB" id="A0A5K7YUE2"/>
<evidence type="ECO:0000256" key="1">
    <source>
        <dbReference type="SAM" id="MobiDB-lite"/>
    </source>
</evidence>
<feature type="signal peptide" evidence="2">
    <location>
        <begin position="1"/>
        <end position="20"/>
    </location>
</feature>
<dbReference type="KEGG" id="dalk:DSCA_22370"/>
<reference evidence="3 4" key="1">
    <citation type="submission" date="2019-11" db="EMBL/GenBank/DDBJ databases">
        <title>Comparative genomics of hydrocarbon-degrading Desulfosarcina strains.</title>
        <authorList>
            <person name="Watanabe M."/>
            <person name="Kojima H."/>
            <person name="Fukui M."/>
        </authorList>
    </citation>
    <scope>NUCLEOTIDE SEQUENCE [LARGE SCALE GENOMIC DNA]</scope>
    <source>
        <strain evidence="3 4">PL12</strain>
    </source>
</reference>
<feature type="compositionally biased region" description="Gly residues" evidence="1">
    <location>
        <begin position="242"/>
        <end position="314"/>
    </location>
</feature>
<dbReference type="RefSeq" id="WP_155316479.1">
    <property type="nucleotide sequence ID" value="NZ_AP021874.1"/>
</dbReference>
<gene>
    <name evidence="3" type="ORF">DSCA_22370</name>
</gene>
<feature type="compositionally biased region" description="Polar residues" evidence="1">
    <location>
        <begin position="224"/>
        <end position="236"/>
    </location>
</feature>
<name>A0A5K7YUE2_9BACT</name>
<evidence type="ECO:0000256" key="2">
    <source>
        <dbReference type="SAM" id="SignalP"/>
    </source>
</evidence>
<dbReference type="OrthoDB" id="5419995at2"/>
<keyword evidence="4" id="KW-1185">Reference proteome</keyword>
<sequence>MKRTWLIVFIAWSFTATAIAAESEGLSQQAMESVQQQTREMSALGVPQAQAQEMLTQMVKNQFQKQNRIRAQQVVAATAKAGLPTEPVMSKAMEGMAKQAGEQQILAAMETVRSRYAHAKRVARSLSDDDESVDTMTRAIADSMAAGMKARDMEPVMAWLQTRTRQQTQNKAETDALAVQTMQTVRTMARLGVPSSDVSDTLCQALQNQYTSQEMKQLRHQIASRASQASPQQTASRHAGAIGKGGSDSNGGSGSGAGGSGGGAGGSGGGAGGSGGGAGGSGGGAGGSGGGAGGSGGGAGGSGGGAGGSGGGAN</sequence>
<dbReference type="Proteomes" id="UP000427906">
    <property type="component" value="Chromosome"/>
</dbReference>
<dbReference type="EMBL" id="AP021874">
    <property type="protein sequence ID" value="BBO68307.1"/>
    <property type="molecule type" value="Genomic_DNA"/>
</dbReference>
<accession>A0A5K7YUE2</accession>
<organism evidence="3 4">
    <name type="scientific">Desulfosarcina alkanivorans</name>
    <dbReference type="NCBI Taxonomy" id="571177"/>
    <lineage>
        <taxon>Bacteria</taxon>
        <taxon>Pseudomonadati</taxon>
        <taxon>Thermodesulfobacteriota</taxon>
        <taxon>Desulfobacteria</taxon>
        <taxon>Desulfobacterales</taxon>
        <taxon>Desulfosarcinaceae</taxon>
        <taxon>Desulfosarcina</taxon>
    </lineage>
</organism>